<dbReference type="PIRSF" id="PIRSF031796">
    <property type="entry name" value="UPC031796"/>
    <property type="match status" value="1"/>
</dbReference>
<name>A0ABW2IMS1_9PROT</name>
<organism evidence="1 2">
    <name type="scientific">Hirschia litorea</name>
    <dbReference type="NCBI Taxonomy" id="1199156"/>
    <lineage>
        <taxon>Bacteria</taxon>
        <taxon>Pseudomonadati</taxon>
        <taxon>Pseudomonadota</taxon>
        <taxon>Alphaproteobacteria</taxon>
        <taxon>Hyphomonadales</taxon>
        <taxon>Hyphomonadaceae</taxon>
        <taxon>Hirschia</taxon>
    </lineage>
</organism>
<accession>A0ABW2IMS1</accession>
<evidence type="ECO:0000313" key="1">
    <source>
        <dbReference type="EMBL" id="MFC7292450.1"/>
    </source>
</evidence>
<proteinExistence type="predicted"/>
<comment type="caution">
    <text evidence="1">The sequence shown here is derived from an EMBL/GenBank/DDBJ whole genome shotgun (WGS) entry which is preliminary data.</text>
</comment>
<dbReference type="Pfam" id="PF06319">
    <property type="entry name" value="MmcB-like"/>
    <property type="match status" value="1"/>
</dbReference>
<dbReference type="Proteomes" id="UP001596492">
    <property type="component" value="Unassembled WGS sequence"/>
</dbReference>
<reference evidence="2" key="1">
    <citation type="journal article" date="2019" name="Int. J. Syst. Evol. Microbiol.">
        <title>The Global Catalogue of Microorganisms (GCM) 10K type strain sequencing project: providing services to taxonomists for standard genome sequencing and annotation.</title>
        <authorList>
            <consortium name="The Broad Institute Genomics Platform"/>
            <consortium name="The Broad Institute Genome Sequencing Center for Infectious Disease"/>
            <person name="Wu L."/>
            <person name="Ma J."/>
        </authorList>
    </citation>
    <scope>NUCLEOTIDE SEQUENCE [LARGE SCALE GENOMIC DNA]</scope>
    <source>
        <strain evidence="2">CCUG 51308</strain>
    </source>
</reference>
<dbReference type="EMBL" id="JBHTBR010000005">
    <property type="protein sequence ID" value="MFC7292450.1"/>
    <property type="molecule type" value="Genomic_DNA"/>
</dbReference>
<dbReference type="InterPro" id="IPR009394">
    <property type="entry name" value="MmcB-like"/>
</dbReference>
<evidence type="ECO:0000313" key="2">
    <source>
        <dbReference type="Proteomes" id="UP001596492"/>
    </source>
</evidence>
<sequence length="170" mass="18968">MVNVPLNSEPILNESESLQTADSSAQVKRDTSRADAVFSGAMRVLHQHDWKGLSEVTLANNRRADILAINHKGEFLIIEVKSCRGDFASDEKWPEYAEFCDYFYFAVDQDFPTDLLPAHTGLIICDAFGGAIIREPSLHKLTGPRRKAITIKFARLAASRLYQSLTPPMA</sequence>
<protein>
    <submittedName>
        <fullName evidence="1">MmcB family DNA repair protein</fullName>
    </submittedName>
</protein>
<dbReference type="RefSeq" id="WP_382167882.1">
    <property type="nucleotide sequence ID" value="NZ_JBHTBR010000005.1"/>
</dbReference>
<gene>
    <name evidence="1" type="ORF">ACFQS8_12540</name>
</gene>
<keyword evidence="2" id="KW-1185">Reference proteome</keyword>